<accession>A0A7S1ESF6</accession>
<organism evidence="1">
    <name type="scientific">Timspurckia oligopyrenoides</name>
    <dbReference type="NCBI Taxonomy" id="708627"/>
    <lineage>
        <taxon>Eukaryota</taxon>
        <taxon>Rhodophyta</taxon>
        <taxon>Bangiophyceae</taxon>
        <taxon>Porphyridiales</taxon>
        <taxon>Porphyridiaceae</taxon>
        <taxon>Timspurckia</taxon>
    </lineage>
</organism>
<gene>
    <name evidence="1" type="ORF">TOLI1172_LOCUS5232</name>
</gene>
<protein>
    <submittedName>
        <fullName evidence="1">Uncharacterized protein</fullName>
    </submittedName>
</protein>
<name>A0A7S1ESF6_9RHOD</name>
<reference evidence="1" key="1">
    <citation type="submission" date="2021-01" db="EMBL/GenBank/DDBJ databases">
        <authorList>
            <person name="Corre E."/>
            <person name="Pelletier E."/>
            <person name="Niang G."/>
            <person name="Scheremetjew M."/>
            <person name="Finn R."/>
            <person name="Kale V."/>
            <person name="Holt S."/>
            <person name="Cochrane G."/>
            <person name="Meng A."/>
            <person name="Brown T."/>
            <person name="Cohen L."/>
        </authorList>
    </citation>
    <scope>NUCLEOTIDE SEQUENCE</scope>
    <source>
        <strain evidence="1">CCMP3278</strain>
    </source>
</reference>
<proteinExistence type="predicted"/>
<sequence>MLSREYKGIMADAKKLKVAFKEGGKRGVELEGSADLSGIQYFNVAIDSAEGDVELLKEVMRGMNLEVDEDAEERKGGSGKIGKLILSAADHQLGLMCYIPEAKKDELEPTAWMNAVLESFEGGSIVSSDESTACAVIPANPDKSLFPLKMRDEAIAVSIKFLQGKELFPMLADDDDDDEYVYGDDDFDV</sequence>
<dbReference type="EMBL" id="HBFP01007282">
    <property type="protein sequence ID" value="CAD8820838.1"/>
    <property type="molecule type" value="Transcribed_RNA"/>
</dbReference>
<evidence type="ECO:0000313" key="1">
    <source>
        <dbReference type="EMBL" id="CAD8820838.1"/>
    </source>
</evidence>
<dbReference type="AlphaFoldDB" id="A0A7S1ESF6"/>